<dbReference type="SUPFAM" id="SSF46785">
    <property type="entry name" value="Winged helix' DNA-binding domain"/>
    <property type="match status" value="1"/>
</dbReference>
<dbReference type="Gene3D" id="3.30.980.40">
    <property type="match status" value="1"/>
</dbReference>
<dbReference type="AlphaFoldDB" id="A0A0G1Q1W4"/>
<comment type="caution">
    <text evidence="9">The sequence shown here is derived from an EMBL/GenBank/DDBJ whole genome shotgun (WGS) entry which is preliminary data.</text>
</comment>
<feature type="transmembrane region" description="Helical" evidence="7">
    <location>
        <begin position="145"/>
        <end position="172"/>
    </location>
</feature>
<feature type="binding site" evidence="5">
    <location>
        <begin position="436"/>
        <end position="443"/>
    </location>
    <ligand>
        <name>ATP</name>
        <dbReference type="ChEBI" id="CHEBI:30616"/>
    </ligand>
</feature>
<dbReference type="GO" id="GO:0003677">
    <property type="term" value="F:DNA binding"/>
    <property type="evidence" value="ECO:0007669"/>
    <property type="project" value="UniProtKB-KW"/>
</dbReference>
<comment type="similarity">
    <text evidence="1">Belongs to the FtsK/SpoIIIE/SftA family.</text>
</comment>
<feature type="region of interest" description="Disordered" evidence="6">
    <location>
        <begin position="1"/>
        <end position="24"/>
    </location>
</feature>
<dbReference type="Gene3D" id="3.40.50.300">
    <property type="entry name" value="P-loop containing nucleotide triphosphate hydrolases"/>
    <property type="match status" value="1"/>
</dbReference>
<evidence type="ECO:0000256" key="7">
    <source>
        <dbReference type="SAM" id="Phobius"/>
    </source>
</evidence>
<name>A0A0G1Q1W4_9BACT</name>
<dbReference type="Proteomes" id="UP000034202">
    <property type="component" value="Unassembled WGS sequence"/>
</dbReference>
<dbReference type="SMART" id="SM00382">
    <property type="entry name" value="AAA"/>
    <property type="match status" value="1"/>
</dbReference>
<dbReference type="SMART" id="SM00843">
    <property type="entry name" value="Ftsk_gamma"/>
    <property type="match status" value="1"/>
</dbReference>
<evidence type="ECO:0000256" key="2">
    <source>
        <dbReference type="ARBA" id="ARBA00022741"/>
    </source>
</evidence>
<feature type="compositionally biased region" description="Acidic residues" evidence="6">
    <location>
        <begin position="265"/>
        <end position="274"/>
    </location>
</feature>
<dbReference type="Gene3D" id="1.10.10.10">
    <property type="entry name" value="Winged helix-like DNA-binding domain superfamily/Winged helix DNA-binding domain"/>
    <property type="match status" value="1"/>
</dbReference>
<evidence type="ECO:0000313" key="10">
    <source>
        <dbReference type="Proteomes" id="UP000034202"/>
    </source>
</evidence>
<feature type="domain" description="FtsK" evidence="8">
    <location>
        <begin position="419"/>
        <end position="611"/>
    </location>
</feature>
<dbReference type="GO" id="GO:0005524">
    <property type="term" value="F:ATP binding"/>
    <property type="evidence" value="ECO:0007669"/>
    <property type="project" value="UniProtKB-UniRule"/>
</dbReference>
<dbReference type="Pfam" id="PF17854">
    <property type="entry name" value="FtsK_alpha"/>
    <property type="match status" value="1"/>
</dbReference>
<feature type="region of interest" description="Disordered" evidence="6">
    <location>
        <begin position="255"/>
        <end position="288"/>
    </location>
</feature>
<dbReference type="InterPro" id="IPR050206">
    <property type="entry name" value="FtsK/SpoIIIE/SftA"/>
</dbReference>
<evidence type="ECO:0000313" key="9">
    <source>
        <dbReference type="EMBL" id="KKU39004.1"/>
    </source>
</evidence>
<keyword evidence="7" id="KW-1133">Transmembrane helix</keyword>
<dbReference type="Pfam" id="PF09397">
    <property type="entry name" value="FtsK_gamma"/>
    <property type="match status" value="1"/>
</dbReference>
<keyword evidence="7" id="KW-0472">Membrane</keyword>
<dbReference type="SUPFAM" id="SSF52540">
    <property type="entry name" value="P-loop containing nucleoside triphosphate hydrolases"/>
    <property type="match status" value="1"/>
</dbReference>
<evidence type="ECO:0000256" key="6">
    <source>
        <dbReference type="SAM" id="MobiDB-lite"/>
    </source>
</evidence>
<keyword evidence="2 5" id="KW-0547">Nucleotide-binding</keyword>
<feature type="transmembrane region" description="Helical" evidence="7">
    <location>
        <begin position="35"/>
        <end position="53"/>
    </location>
</feature>
<gene>
    <name evidence="9" type="ORF">UX55_C0048G0005</name>
</gene>
<evidence type="ECO:0000259" key="8">
    <source>
        <dbReference type="PROSITE" id="PS50901"/>
    </source>
</evidence>
<dbReference type="InterPro" id="IPR027417">
    <property type="entry name" value="P-loop_NTPase"/>
</dbReference>
<feature type="transmembrane region" description="Helical" evidence="7">
    <location>
        <begin position="106"/>
        <end position="125"/>
    </location>
</feature>
<dbReference type="InterPro" id="IPR018541">
    <property type="entry name" value="Ftsk_gamma"/>
</dbReference>
<feature type="transmembrane region" description="Helical" evidence="7">
    <location>
        <begin position="73"/>
        <end position="94"/>
    </location>
</feature>
<dbReference type="CDD" id="cd01127">
    <property type="entry name" value="TrwB_TraG_TraD_VirD4"/>
    <property type="match status" value="1"/>
</dbReference>
<dbReference type="InterPro" id="IPR041027">
    <property type="entry name" value="FtsK_alpha"/>
</dbReference>
<proteinExistence type="inferred from homology"/>
<dbReference type="EMBL" id="LCMQ01000048">
    <property type="protein sequence ID" value="KKU39004.1"/>
    <property type="molecule type" value="Genomic_DNA"/>
</dbReference>
<keyword evidence="7" id="KW-0812">Transmembrane</keyword>
<evidence type="ECO:0000256" key="4">
    <source>
        <dbReference type="ARBA" id="ARBA00023125"/>
    </source>
</evidence>
<dbReference type="PANTHER" id="PTHR22683:SF41">
    <property type="entry name" value="DNA TRANSLOCASE FTSK"/>
    <property type="match status" value="1"/>
</dbReference>
<accession>A0A0G1Q1W4</accession>
<evidence type="ECO:0000256" key="1">
    <source>
        <dbReference type="ARBA" id="ARBA00006474"/>
    </source>
</evidence>
<sequence length="769" mass="84587">MAFRSNKNKSEQSEVPPRRGEARSRFNLSHDTKRAVWGVIFLAGAALVALSFFNLTGRGGEIFYNLTTLIFGWGYYVLPAVFAAIGIIFLFGKSPVEEPEKKERSVFFHTLFGAGLFLLTLLGLFELFGQNFQGGWLGFLFSYPFLYFFGFWAALVIFAAGFLISVLIAANVSPRDFWQKRETVGEEKIIQEEAAESEAASAPPVFSPSGSDKIIEARESEPMPPQIQNETGRGNFVTSFFSNPPVFEIKKIGSEQEEKGVERELTDEDEEFETVESAASPMEDDYSPPSLKFLDEERGVPSSGDIRANANIIKRTLENFGIDVEMGEVNVGPTVTQYTLKPAQGIKLSRIMALQNDLALALAAHPIRIEAPIPGRSLVGIEIPNKIASLVRLKNLLEIEAFNEAPSSLTFALGRDVTGSPVYADLGRMPHLLIAGSTGSGKSVCIHDIIISFLYRNSPKVLKFIFIDPKRVELSVYNGIPHLLSPVITDGRKAINALRWAVGEMERRYEKLEQVGARDIGSYNSKINGKNPQDGHLPYIVIMIDELADLMAAFPREVEGSIVRLAQMARAVGIHLIVSTQRPSVEVITGLIKANITSRIAFQVASQIDSRTILDMAGAEKLLGSGDMLFLSADSLKPRRIQGSFLTEQEIKKVVEYMKNASGIFGESGEVQSETGGLSSALEQKDFPKELNFDDDSGQGGDDELYSQARKLVVEAGKASASLLQRRLRIGYARAARLLDMLEEEGVIGPGDGAKPREILVSKEEYGEY</sequence>
<dbReference type="PANTHER" id="PTHR22683">
    <property type="entry name" value="SPORULATION PROTEIN RELATED"/>
    <property type="match status" value="1"/>
</dbReference>
<reference evidence="9 10" key="1">
    <citation type="journal article" date="2015" name="Nature">
        <title>rRNA introns, odd ribosomes, and small enigmatic genomes across a large radiation of phyla.</title>
        <authorList>
            <person name="Brown C.T."/>
            <person name="Hug L.A."/>
            <person name="Thomas B.C."/>
            <person name="Sharon I."/>
            <person name="Castelle C.J."/>
            <person name="Singh A."/>
            <person name="Wilkins M.J."/>
            <person name="Williams K.H."/>
            <person name="Banfield J.F."/>
        </authorList>
    </citation>
    <scope>NUCLEOTIDE SEQUENCE [LARGE SCALE GENOMIC DNA]</scope>
</reference>
<dbReference type="PROSITE" id="PS50901">
    <property type="entry name" value="FTSK"/>
    <property type="match status" value="1"/>
</dbReference>
<evidence type="ECO:0000256" key="5">
    <source>
        <dbReference type="PROSITE-ProRule" id="PRU00289"/>
    </source>
</evidence>
<dbReference type="InterPro" id="IPR002543">
    <property type="entry name" value="FtsK_dom"/>
</dbReference>
<dbReference type="Pfam" id="PF01580">
    <property type="entry name" value="FtsK_SpoIIIE"/>
    <property type="match status" value="1"/>
</dbReference>
<evidence type="ECO:0000256" key="3">
    <source>
        <dbReference type="ARBA" id="ARBA00022840"/>
    </source>
</evidence>
<feature type="compositionally biased region" description="Basic and acidic residues" evidence="6">
    <location>
        <begin position="255"/>
        <end position="264"/>
    </location>
</feature>
<dbReference type="PATRIC" id="fig|1618625.3.peg.591"/>
<keyword evidence="4" id="KW-0238">DNA-binding</keyword>
<protein>
    <submittedName>
        <fullName evidence="9">Translocase FtsK protein</fullName>
    </submittedName>
</protein>
<feature type="compositionally biased region" description="Basic and acidic residues" evidence="6">
    <location>
        <begin position="8"/>
        <end position="24"/>
    </location>
</feature>
<organism evidence="9 10">
    <name type="scientific">Candidatus Azambacteria bacterium GW2011_GWE2_46_45</name>
    <dbReference type="NCBI Taxonomy" id="1618625"/>
    <lineage>
        <taxon>Bacteria</taxon>
        <taxon>Candidatus Azamiibacteriota</taxon>
    </lineage>
</organism>
<dbReference type="InterPro" id="IPR003593">
    <property type="entry name" value="AAA+_ATPase"/>
</dbReference>
<keyword evidence="3 5" id="KW-0067">ATP-binding</keyword>
<dbReference type="InterPro" id="IPR036390">
    <property type="entry name" value="WH_DNA-bd_sf"/>
</dbReference>
<dbReference type="InterPro" id="IPR036388">
    <property type="entry name" value="WH-like_DNA-bd_sf"/>
</dbReference>